<dbReference type="InterPro" id="IPR029063">
    <property type="entry name" value="SAM-dependent_MTases_sf"/>
</dbReference>
<reference evidence="4 5" key="1">
    <citation type="submission" date="2024-09" db="EMBL/GenBank/DDBJ databases">
        <authorList>
            <person name="Sun Q."/>
            <person name="Mori K."/>
        </authorList>
    </citation>
    <scope>NUCLEOTIDE SEQUENCE [LARGE SCALE GENOMIC DNA]</scope>
    <source>
        <strain evidence="4 5">JCM 15389</strain>
    </source>
</reference>
<dbReference type="InterPro" id="IPR002935">
    <property type="entry name" value="SAM_O-MeTrfase"/>
</dbReference>
<dbReference type="PROSITE" id="PS51682">
    <property type="entry name" value="SAM_OMT_I"/>
    <property type="match status" value="1"/>
</dbReference>
<dbReference type="CDD" id="cd02440">
    <property type="entry name" value="AdoMet_MTases"/>
    <property type="match status" value="1"/>
</dbReference>
<name>A0ABV6C190_9ACTN</name>
<comment type="caution">
    <text evidence="4">The sequence shown here is derived from an EMBL/GenBank/DDBJ whole genome shotgun (WGS) entry which is preliminary data.</text>
</comment>
<dbReference type="Gene3D" id="3.40.50.150">
    <property type="entry name" value="Vaccinia Virus protein VP39"/>
    <property type="match status" value="1"/>
</dbReference>
<dbReference type="EC" id="2.1.1.-" evidence="4"/>
<dbReference type="Proteomes" id="UP001589788">
    <property type="component" value="Unassembled WGS sequence"/>
</dbReference>
<dbReference type="SUPFAM" id="SSF53335">
    <property type="entry name" value="S-adenosyl-L-methionine-dependent methyltransferases"/>
    <property type="match status" value="1"/>
</dbReference>
<keyword evidence="5" id="KW-1185">Reference proteome</keyword>
<accession>A0ABV6C190</accession>
<dbReference type="GO" id="GO:0008168">
    <property type="term" value="F:methyltransferase activity"/>
    <property type="evidence" value="ECO:0007669"/>
    <property type="project" value="UniProtKB-KW"/>
</dbReference>
<keyword evidence="2 4" id="KW-0808">Transferase</keyword>
<dbReference type="PANTHER" id="PTHR10509:SF14">
    <property type="entry name" value="CAFFEOYL-COA O-METHYLTRANSFERASE 3-RELATED"/>
    <property type="match status" value="1"/>
</dbReference>
<evidence type="ECO:0000256" key="2">
    <source>
        <dbReference type="ARBA" id="ARBA00022679"/>
    </source>
</evidence>
<evidence type="ECO:0000256" key="3">
    <source>
        <dbReference type="ARBA" id="ARBA00022691"/>
    </source>
</evidence>
<dbReference type="RefSeq" id="WP_377788699.1">
    <property type="nucleotide sequence ID" value="NZ_JBHLYQ010000032.1"/>
</dbReference>
<evidence type="ECO:0000256" key="1">
    <source>
        <dbReference type="ARBA" id="ARBA00022603"/>
    </source>
</evidence>
<organism evidence="4 5">
    <name type="scientific">Aciditerrimonas ferrireducens</name>
    <dbReference type="NCBI Taxonomy" id="667306"/>
    <lineage>
        <taxon>Bacteria</taxon>
        <taxon>Bacillati</taxon>
        <taxon>Actinomycetota</taxon>
        <taxon>Acidimicrobiia</taxon>
        <taxon>Acidimicrobiales</taxon>
        <taxon>Acidimicrobiaceae</taxon>
        <taxon>Aciditerrimonas</taxon>
    </lineage>
</organism>
<proteinExistence type="predicted"/>
<keyword evidence="3" id="KW-0949">S-adenosyl-L-methionine</keyword>
<evidence type="ECO:0000313" key="4">
    <source>
        <dbReference type="EMBL" id="MFC0081458.1"/>
    </source>
</evidence>
<dbReference type="EMBL" id="JBHLYQ010000032">
    <property type="protein sequence ID" value="MFC0081458.1"/>
    <property type="molecule type" value="Genomic_DNA"/>
</dbReference>
<dbReference type="InterPro" id="IPR050362">
    <property type="entry name" value="Cation-dep_OMT"/>
</dbReference>
<evidence type="ECO:0000313" key="5">
    <source>
        <dbReference type="Proteomes" id="UP001589788"/>
    </source>
</evidence>
<dbReference type="PANTHER" id="PTHR10509">
    <property type="entry name" value="O-METHYLTRANSFERASE-RELATED"/>
    <property type="match status" value="1"/>
</dbReference>
<gene>
    <name evidence="4" type="ORF">ACFFRE_04755</name>
</gene>
<keyword evidence="1 4" id="KW-0489">Methyltransferase</keyword>
<protein>
    <submittedName>
        <fullName evidence="4">O-methyltransferase</fullName>
        <ecNumber evidence="4">2.1.1.-</ecNumber>
    </submittedName>
</protein>
<dbReference type="GO" id="GO:0032259">
    <property type="term" value="P:methylation"/>
    <property type="evidence" value="ECO:0007669"/>
    <property type="project" value="UniProtKB-KW"/>
</dbReference>
<sequence length="240" mass="25215">MADPEGPAPRPGQGEDQGSPLWAAIDEALVGWLLPPDPVLAEAEAAARAAGLPEIQVSALQGRLLEVLARAIGARRVLEIGTLFGYSAICLARALPPEGRLVTLEVEPRHAELARANVARAGLADRVEVRLGRALDLLPALERELGARSVDLCFIDADKPSNAEYFGWARRLVRPGGLVVVDNVVRHGRILEEGEATPDVAGTRALFDAVARAEGVVASVLQTVGAKGHDGLLVAVLPPA</sequence>
<dbReference type="Pfam" id="PF01596">
    <property type="entry name" value="Methyltransf_3"/>
    <property type="match status" value="1"/>
</dbReference>